<gene>
    <name evidence="2" type="ORF">DVS28_b0559</name>
</gene>
<protein>
    <submittedName>
        <fullName evidence="2">Uncharacterized protein</fullName>
    </submittedName>
</protein>
<feature type="region of interest" description="Disordered" evidence="1">
    <location>
        <begin position="177"/>
        <end position="197"/>
    </location>
</feature>
<dbReference type="KEGG" id="euz:DVS28_b0559"/>
<name>A0A346Y752_9ACTN</name>
<dbReference type="Proteomes" id="UP000264006">
    <property type="component" value="Plasmid pEDY32-46I"/>
</dbReference>
<keyword evidence="2" id="KW-0614">Plasmid</keyword>
<feature type="compositionally biased region" description="Basic and acidic residues" evidence="1">
    <location>
        <begin position="177"/>
        <end position="186"/>
    </location>
</feature>
<organism evidence="2 3">
    <name type="scientific">Euzebya pacifica</name>
    <dbReference type="NCBI Taxonomy" id="1608957"/>
    <lineage>
        <taxon>Bacteria</taxon>
        <taxon>Bacillati</taxon>
        <taxon>Actinomycetota</taxon>
        <taxon>Nitriliruptoria</taxon>
        <taxon>Euzebyales</taxon>
    </lineage>
</organism>
<proteinExistence type="predicted"/>
<evidence type="ECO:0000313" key="3">
    <source>
        <dbReference type="Proteomes" id="UP000264006"/>
    </source>
</evidence>
<reference evidence="2 3" key="1">
    <citation type="submission" date="2018-09" db="EMBL/GenBank/DDBJ databases">
        <title>Complete genome sequence of Euzebya sp. DY32-46 isolated from seawater of Pacific Ocean.</title>
        <authorList>
            <person name="Xu L."/>
            <person name="Wu Y.-H."/>
            <person name="Xu X.-W."/>
        </authorList>
    </citation>
    <scope>NUCLEOTIDE SEQUENCE [LARGE SCALE GENOMIC DNA]</scope>
    <source>
        <strain evidence="2 3">DY32-46</strain>
        <plasmid evidence="3">pedy32-46i</plasmid>
    </source>
</reference>
<evidence type="ECO:0000313" key="2">
    <source>
        <dbReference type="EMBL" id="AXV10299.1"/>
    </source>
</evidence>
<evidence type="ECO:0000256" key="1">
    <source>
        <dbReference type="SAM" id="MobiDB-lite"/>
    </source>
</evidence>
<geneLocation type="plasmid" evidence="3">
    <name>pedy32-46i</name>
</geneLocation>
<feature type="compositionally biased region" description="Low complexity" evidence="1">
    <location>
        <begin position="187"/>
        <end position="197"/>
    </location>
</feature>
<sequence>MAVTVASTDPMCPTNIVAPDNVPQRIVDRVVAAKPKITYHDEWFTPCTKCDGTGHYAKPGYGTSMCFACKGATRTFTKDGRKAAKAAKEAAKATAVGDFVAELSADDELATIFTRVVDASVEAAEGNEYVVPETVHTHGGKPPFPQPAHDIVWKAMGTGRMPSEKAAGFLRKLMGEHDQKEAEKAAKGPAKPAPSGKVTDTYRVIKAEYRHNPYGPGGGTKMLLEHPKDGYRVWATCPAALDRTTYEPSDLTGCEIRLSLDLQPSDDDETFAFGKRPKPVAEGTEWDAVAPHVARAAKDAGVPPGMVRQIADGITDLASYKNPGEVNKITIAVIRGDHDTVQALLPPDSAAALLGQPG</sequence>
<accession>A0A346Y752</accession>
<dbReference type="EMBL" id="CP031166">
    <property type="protein sequence ID" value="AXV10299.1"/>
    <property type="molecule type" value="Genomic_DNA"/>
</dbReference>
<keyword evidence="3" id="KW-1185">Reference proteome</keyword>
<dbReference type="AlphaFoldDB" id="A0A346Y752"/>